<accession>A0A2N9GGF4</accession>
<evidence type="ECO:0000313" key="1">
    <source>
        <dbReference type="EMBL" id="SPC98479.1"/>
    </source>
</evidence>
<organism evidence="1">
    <name type="scientific">Fagus sylvatica</name>
    <name type="common">Beechnut</name>
    <dbReference type="NCBI Taxonomy" id="28930"/>
    <lineage>
        <taxon>Eukaryota</taxon>
        <taxon>Viridiplantae</taxon>
        <taxon>Streptophyta</taxon>
        <taxon>Embryophyta</taxon>
        <taxon>Tracheophyta</taxon>
        <taxon>Spermatophyta</taxon>
        <taxon>Magnoliopsida</taxon>
        <taxon>eudicotyledons</taxon>
        <taxon>Gunneridae</taxon>
        <taxon>Pentapetalae</taxon>
        <taxon>rosids</taxon>
        <taxon>fabids</taxon>
        <taxon>Fagales</taxon>
        <taxon>Fagaceae</taxon>
        <taxon>Fagus</taxon>
    </lineage>
</organism>
<protein>
    <submittedName>
        <fullName evidence="1">Uncharacterized protein</fullName>
    </submittedName>
</protein>
<sequence>MRETCWRLWDGSSFQRTLSLLSAHLFLSSGRRDLLLTVDVWRASDLGTTSSSRFYCLHYNWGRYFKTPLFEEPLPHPNRMAYLAMAN</sequence>
<reference evidence="1" key="1">
    <citation type="submission" date="2018-02" db="EMBL/GenBank/DDBJ databases">
        <authorList>
            <person name="Cohen D.B."/>
            <person name="Kent A.D."/>
        </authorList>
    </citation>
    <scope>NUCLEOTIDE SEQUENCE</scope>
</reference>
<proteinExistence type="predicted"/>
<dbReference type="EMBL" id="OIVN01001876">
    <property type="protein sequence ID" value="SPC98479.1"/>
    <property type="molecule type" value="Genomic_DNA"/>
</dbReference>
<dbReference type="AlphaFoldDB" id="A0A2N9GGF4"/>
<name>A0A2N9GGF4_FAGSY</name>
<gene>
    <name evidence="1" type="ORF">FSB_LOCUS26361</name>
</gene>